<feature type="binding site" evidence="8">
    <location>
        <position position="88"/>
    </location>
    <ligand>
        <name>[2Fe-2S] cluster</name>
        <dbReference type="ChEBI" id="CHEBI:190135"/>
    </ligand>
</feature>
<sequence>MNDFQRLPADFCSNPEEAYTIPAQFYTSAAVFEHEKEAIFARSWICVAHRSEVAENNAYITREVIGESIIVVRGRDGVLRAFYNVCPHRGHQLLEGSGKARNVIACPYHAWTFKLDGELSHARNCDAVQGFDKGDFGLVSLRVEEYAGFIFINMDAEAGSVEEQLPGLEARMRQACAVIDDLHLAARFVTRTPANWKSIVDNYLECYHCAPAHPSFADSVDVSQYGHTLHGNWTLQHGVAKSSEQSFKLAESVADPAYSGFWAWPCSMFNAPPGGDFMTVIYEFPVDAETTLQHYDIYFLNKDITPEQQALIDWYRDVFRPEDLRLVESVQKGLKSRGYRGQGRIMVDKQRSGISEHGIAHFHNLIAVAHLDA</sequence>
<keyword evidence="4 8" id="KW-0560">Oxidoreductase</keyword>
<keyword evidence="8" id="KW-0521">NADP</keyword>
<dbReference type="GO" id="GO:0051213">
    <property type="term" value="F:dioxygenase activity"/>
    <property type="evidence" value="ECO:0007669"/>
    <property type="project" value="UniProtKB-KW"/>
</dbReference>
<evidence type="ECO:0000313" key="11">
    <source>
        <dbReference type="Proteomes" id="UP000025241"/>
    </source>
</evidence>
<dbReference type="InterPro" id="IPR015879">
    <property type="entry name" value="Ring_hydroxy_dOase_asu_C_dom"/>
</dbReference>
<dbReference type="AlphaFoldDB" id="A0A024HID4"/>
<keyword evidence="6 8" id="KW-0411">Iron-sulfur</keyword>
<dbReference type="InterPro" id="IPR015881">
    <property type="entry name" value="ARHD_Rieske_2Fe_2S"/>
</dbReference>
<comment type="subunit">
    <text evidence="8">Composed of an oxygenase subunit and a reductase subunit.</text>
</comment>
<dbReference type="EMBL" id="HG322950">
    <property type="protein sequence ID" value="CDF84795.1"/>
    <property type="molecule type" value="Genomic_DNA"/>
</dbReference>
<dbReference type="Gene3D" id="2.102.10.10">
    <property type="entry name" value="Rieske [2Fe-2S] iron-sulphur domain"/>
    <property type="match status" value="1"/>
</dbReference>
<feature type="binding site" evidence="8">
    <location>
        <position position="323"/>
    </location>
    <ligand>
        <name>Fe cation</name>
        <dbReference type="ChEBI" id="CHEBI:24875"/>
    </ligand>
</feature>
<dbReference type="InterPro" id="IPR017941">
    <property type="entry name" value="Rieske_2Fe-2S"/>
</dbReference>
<dbReference type="HAMAP" id="MF_02097">
    <property type="entry name" value="Carnitine_monoox_A"/>
    <property type="match status" value="1"/>
</dbReference>
<accession>A0A024HID4</accession>
<evidence type="ECO:0000256" key="6">
    <source>
        <dbReference type="ARBA" id="ARBA00023014"/>
    </source>
</evidence>
<dbReference type="SUPFAM" id="SSF50022">
    <property type="entry name" value="ISP domain"/>
    <property type="match status" value="1"/>
</dbReference>
<evidence type="ECO:0000256" key="2">
    <source>
        <dbReference type="ARBA" id="ARBA00022723"/>
    </source>
</evidence>
<keyword evidence="10" id="KW-0223">Dioxygenase</keyword>
<dbReference type="InterPro" id="IPR039004">
    <property type="entry name" value="Carnitine_monoox_A"/>
</dbReference>
<comment type="similarity">
    <text evidence="8">Belongs to the bacterial ring-hydroxylating dioxygenase alpha subunit family. CntA subfamily.</text>
</comment>
<dbReference type="Gene3D" id="3.90.380.10">
    <property type="entry name" value="Naphthalene 1,2-dioxygenase Alpha Subunit, Chain A, domain 1"/>
    <property type="match status" value="2"/>
</dbReference>
<comment type="catalytic activity">
    <reaction evidence="8">
        <text>(R)-carnitine + NADH + O2 + H(+) = (3R)-3-hydroxy-4-oxobutanoate + trimethylamine + NAD(+) + H2O</text>
        <dbReference type="Rhea" id="RHEA:55396"/>
        <dbReference type="ChEBI" id="CHEBI:15377"/>
        <dbReference type="ChEBI" id="CHEBI:15378"/>
        <dbReference type="ChEBI" id="CHEBI:15379"/>
        <dbReference type="ChEBI" id="CHEBI:16347"/>
        <dbReference type="ChEBI" id="CHEBI:57540"/>
        <dbReference type="ChEBI" id="CHEBI:57945"/>
        <dbReference type="ChEBI" id="CHEBI:58389"/>
        <dbReference type="ChEBI" id="CHEBI:138809"/>
        <dbReference type="EC" id="1.14.13.239"/>
    </reaction>
</comment>
<keyword evidence="11" id="KW-1185">Reference proteome</keyword>
<evidence type="ECO:0000256" key="1">
    <source>
        <dbReference type="ARBA" id="ARBA00022714"/>
    </source>
</evidence>
<evidence type="ECO:0000256" key="8">
    <source>
        <dbReference type="HAMAP-Rule" id="MF_02097"/>
    </source>
</evidence>
<keyword evidence="2 8" id="KW-0479">Metal-binding</keyword>
<evidence type="ECO:0000259" key="9">
    <source>
        <dbReference type="PROSITE" id="PS51296"/>
    </source>
</evidence>
<keyword evidence="5 8" id="KW-0408">Iron</keyword>
<dbReference type="PROSITE" id="PS51296">
    <property type="entry name" value="RIESKE"/>
    <property type="match status" value="1"/>
</dbReference>
<feature type="binding site" evidence="8">
    <location>
        <position position="213"/>
    </location>
    <ligand>
        <name>Fe cation</name>
        <dbReference type="ChEBI" id="CHEBI:24875"/>
    </ligand>
</feature>
<proteinExistence type="inferred from homology"/>
<evidence type="ECO:0000256" key="4">
    <source>
        <dbReference type="ARBA" id="ARBA00023002"/>
    </source>
</evidence>
<feature type="binding site" evidence="8">
    <location>
        <position position="106"/>
    </location>
    <ligand>
        <name>[2Fe-2S] cluster</name>
        <dbReference type="ChEBI" id="CHEBI:190135"/>
    </ligand>
</feature>
<dbReference type="Pfam" id="PF00848">
    <property type="entry name" value="Ring_hydroxyl_A"/>
    <property type="match status" value="1"/>
</dbReference>
<dbReference type="GO" id="GO:0051537">
    <property type="term" value="F:2 iron, 2 sulfur cluster binding"/>
    <property type="evidence" value="ECO:0007669"/>
    <property type="project" value="UniProtKB-UniRule"/>
</dbReference>
<comment type="catalytic activity">
    <reaction evidence="8">
        <text>(R)-carnitine + NADPH + O2 + H(+) = (3R)-3-hydroxy-4-oxobutanoate + trimethylamine + NADP(+) + H2O</text>
        <dbReference type="Rhea" id="RHEA:55368"/>
        <dbReference type="ChEBI" id="CHEBI:15377"/>
        <dbReference type="ChEBI" id="CHEBI:15378"/>
        <dbReference type="ChEBI" id="CHEBI:15379"/>
        <dbReference type="ChEBI" id="CHEBI:16347"/>
        <dbReference type="ChEBI" id="CHEBI:57783"/>
        <dbReference type="ChEBI" id="CHEBI:58349"/>
        <dbReference type="ChEBI" id="CHEBI:58389"/>
        <dbReference type="ChEBI" id="CHEBI:138809"/>
        <dbReference type="EC" id="1.14.13.239"/>
    </reaction>
</comment>
<feature type="domain" description="Rieske" evidence="9">
    <location>
        <begin position="44"/>
        <end position="152"/>
    </location>
</feature>
<dbReference type="UniPathway" id="UPA00117"/>
<dbReference type="CDD" id="cd08886">
    <property type="entry name" value="RHO_alpha_C_2"/>
    <property type="match status" value="1"/>
</dbReference>
<dbReference type="SUPFAM" id="SSF55961">
    <property type="entry name" value="Bet v1-like"/>
    <property type="match status" value="1"/>
</dbReference>
<gene>
    <name evidence="10" type="primary">yeaW</name>
    <name evidence="10" type="ORF">PKB_3452</name>
</gene>
<reference evidence="10 11" key="2">
    <citation type="submission" date="2014-05" db="EMBL/GenBank/DDBJ databases">
        <title>Genome sequence of the 3-chlorobenzoate degrading bacterium Pseudomonas knackmussii B13 shows multiple evidence for horizontal gene transfer.</title>
        <authorList>
            <person name="Miyazaki R."/>
            <person name="Bertelli C."/>
            <person name="Falquet L."/>
            <person name="Robinson-Rechavi M."/>
            <person name="Gharib W."/>
            <person name="Roy S."/>
            <person name="Van der Meer J.R."/>
        </authorList>
    </citation>
    <scope>NUCLEOTIDE SEQUENCE [LARGE SCALE GENOMIC DNA]</scope>
    <source>
        <strain evidence="10 11">B13</strain>
    </source>
</reference>
<reference evidence="10 11" key="1">
    <citation type="submission" date="2013-03" db="EMBL/GenBank/DDBJ databases">
        <authorList>
            <person name="Linke B."/>
        </authorList>
    </citation>
    <scope>NUCLEOTIDE SEQUENCE [LARGE SCALE GENOMIC DNA]</scope>
    <source>
        <strain evidence="10 11">B13</strain>
    </source>
</reference>
<dbReference type="CDD" id="cd03469">
    <property type="entry name" value="Rieske_RO_Alpha_N"/>
    <property type="match status" value="1"/>
</dbReference>
<keyword evidence="7 8" id="KW-0520">NAD</keyword>
<comment type="function">
    <text evidence="8">Converts carnitine to trimethylamine and malic semialdehyde.</text>
</comment>
<comment type="cofactor">
    <cofactor evidence="8">
        <name>[2Fe-2S] cluster</name>
        <dbReference type="ChEBI" id="CHEBI:190135"/>
    </cofactor>
    <text evidence="8">Binds 1 [2Fe-2S] cluster per subunit.</text>
</comment>
<comment type="cofactor">
    <cofactor evidence="8">
        <name>Fe cation</name>
        <dbReference type="ChEBI" id="CHEBI:24875"/>
    </cofactor>
    <text evidence="8">Binds 1 Fe cation per subunit.</text>
</comment>
<organism evidence="10 11">
    <name type="scientific">Pseudomonas knackmussii (strain DSM 6978 / CCUG 54928 / LMG 23759 / B13)</name>
    <dbReference type="NCBI Taxonomy" id="1301098"/>
    <lineage>
        <taxon>Bacteria</taxon>
        <taxon>Pseudomonadati</taxon>
        <taxon>Pseudomonadota</taxon>
        <taxon>Gammaproteobacteria</taxon>
        <taxon>Pseudomonadales</taxon>
        <taxon>Pseudomonadaceae</taxon>
        <taxon>Pseudomonas</taxon>
    </lineage>
</organism>
<dbReference type="KEGG" id="pkc:PKB_3452"/>
<keyword evidence="3" id="KW-0058">Aromatic hydrocarbons catabolism</keyword>
<dbReference type="InterPro" id="IPR036922">
    <property type="entry name" value="Rieske_2Fe-2S_sf"/>
</dbReference>
<dbReference type="PANTHER" id="PTHR43756">
    <property type="entry name" value="CHOLINE MONOOXYGENASE, CHLOROPLASTIC"/>
    <property type="match status" value="1"/>
</dbReference>
<evidence type="ECO:0000256" key="5">
    <source>
        <dbReference type="ARBA" id="ARBA00023004"/>
    </source>
</evidence>
<dbReference type="GO" id="GO:0005506">
    <property type="term" value="F:iron ion binding"/>
    <property type="evidence" value="ECO:0007669"/>
    <property type="project" value="InterPro"/>
</dbReference>
<dbReference type="RefSeq" id="WP_043253298.1">
    <property type="nucleotide sequence ID" value="NZ_HG322950.1"/>
</dbReference>
<protein>
    <recommendedName>
        <fullName evidence="8">Carnitine monooxygenase oxygenase subunit</fullName>
        <ecNumber evidence="8">1.14.13.239</ecNumber>
    </recommendedName>
    <alternativeName>
        <fullName evidence="8">Carnitine monooxygenase alpha subunit</fullName>
    </alternativeName>
</protein>
<comment type="pathway">
    <text evidence="8">Amine and polyamine metabolism; carnitine metabolism.</text>
</comment>
<dbReference type="STRING" id="1301098.PKB_3452"/>
<evidence type="ECO:0000256" key="7">
    <source>
        <dbReference type="ARBA" id="ARBA00023027"/>
    </source>
</evidence>
<evidence type="ECO:0000313" key="10">
    <source>
        <dbReference type="EMBL" id="CDF84795.1"/>
    </source>
</evidence>
<dbReference type="PANTHER" id="PTHR43756:SF5">
    <property type="entry name" value="CHOLINE MONOOXYGENASE, CHLOROPLASTIC"/>
    <property type="match status" value="1"/>
</dbReference>
<name>A0A024HID4_PSEKB</name>
<dbReference type="PATRIC" id="fig|1301098.3.peg.3469"/>
<dbReference type="PROSITE" id="PS00570">
    <property type="entry name" value="RING_HYDROXYL_ALPHA"/>
    <property type="match status" value="1"/>
</dbReference>
<feature type="binding site" evidence="8">
    <location>
        <position position="109"/>
    </location>
    <ligand>
        <name>[2Fe-2S] cluster</name>
        <dbReference type="ChEBI" id="CHEBI:190135"/>
    </ligand>
</feature>
<evidence type="ECO:0000256" key="3">
    <source>
        <dbReference type="ARBA" id="ARBA00022797"/>
    </source>
</evidence>
<feature type="binding site" evidence="8">
    <location>
        <position position="86"/>
    </location>
    <ligand>
        <name>[2Fe-2S] cluster</name>
        <dbReference type="ChEBI" id="CHEBI:190135"/>
    </ligand>
</feature>
<dbReference type="GO" id="GO:0009437">
    <property type="term" value="P:carnitine metabolic process"/>
    <property type="evidence" value="ECO:0007669"/>
    <property type="project" value="UniProtKB-UniRule"/>
</dbReference>
<dbReference type="Pfam" id="PF00355">
    <property type="entry name" value="Rieske"/>
    <property type="match status" value="1"/>
</dbReference>
<dbReference type="OrthoDB" id="9769355at2"/>
<dbReference type="HOGENOM" id="CLU_026244_3_0_6"/>
<feature type="binding site" evidence="8">
    <location>
        <position position="208"/>
    </location>
    <ligand>
        <name>Fe cation</name>
        <dbReference type="ChEBI" id="CHEBI:24875"/>
    </ligand>
</feature>
<keyword evidence="1 8" id="KW-0001">2Fe-2S</keyword>
<dbReference type="PRINTS" id="PR00090">
    <property type="entry name" value="RNGDIOXGNASE"/>
</dbReference>
<dbReference type="InterPro" id="IPR001663">
    <property type="entry name" value="Rng_hydr_dOase-A"/>
</dbReference>
<dbReference type="Proteomes" id="UP000025241">
    <property type="component" value="Chromosome I"/>
</dbReference>
<dbReference type="EC" id="1.14.13.239" evidence="8"/>
<dbReference type="eggNOG" id="COG4638">
    <property type="taxonomic scope" value="Bacteria"/>
</dbReference>
<dbReference type="GO" id="GO:0016709">
    <property type="term" value="F:oxidoreductase activity, acting on paired donors, with incorporation or reduction of molecular oxygen, NAD(P)H as one donor, and incorporation of one atom of oxygen"/>
    <property type="evidence" value="ECO:0007669"/>
    <property type="project" value="UniProtKB-UniRule"/>
</dbReference>